<keyword evidence="3" id="KW-1185">Reference proteome</keyword>
<dbReference type="SUPFAM" id="SSF52266">
    <property type="entry name" value="SGNH hydrolase"/>
    <property type="match status" value="1"/>
</dbReference>
<gene>
    <name evidence="2" type="ORF">ON006_07330</name>
</gene>
<dbReference type="InterPro" id="IPR013830">
    <property type="entry name" value="SGNH_hydro"/>
</dbReference>
<protein>
    <submittedName>
        <fullName evidence="2">GDSL-type esterase/lipase family protein</fullName>
    </submittedName>
</protein>
<dbReference type="GO" id="GO:0016788">
    <property type="term" value="F:hydrolase activity, acting on ester bonds"/>
    <property type="evidence" value="ECO:0007669"/>
    <property type="project" value="UniProtKB-ARBA"/>
</dbReference>
<organism evidence="2 3">
    <name type="scientific">Dyadobacter pollutisoli</name>
    <dbReference type="NCBI Taxonomy" id="2910158"/>
    <lineage>
        <taxon>Bacteria</taxon>
        <taxon>Pseudomonadati</taxon>
        <taxon>Bacteroidota</taxon>
        <taxon>Cytophagia</taxon>
        <taxon>Cytophagales</taxon>
        <taxon>Spirosomataceae</taxon>
        <taxon>Dyadobacter</taxon>
    </lineage>
</organism>
<reference evidence="2" key="1">
    <citation type="submission" date="2022-11" db="EMBL/GenBank/DDBJ databases">
        <title>Dyadobacter pollutisoli sp. nov., isolated from plastic dumped soil.</title>
        <authorList>
            <person name="Kim J.M."/>
            <person name="Kim K.R."/>
            <person name="Lee J.K."/>
            <person name="Hao L."/>
            <person name="Jeon C.O."/>
        </authorList>
    </citation>
    <scope>NUCLEOTIDE SEQUENCE</scope>
    <source>
        <strain evidence="2">U1</strain>
    </source>
</reference>
<evidence type="ECO:0000313" key="2">
    <source>
        <dbReference type="EMBL" id="WAC13761.1"/>
    </source>
</evidence>
<accession>A0A9E8NF14</accession>
<dbReference type="AlphaFoldDB" id="A0A9E8NF14"/>
<dbReference type="Pfam" id="PF13472">
    <property type="entry name" value="Lipase_GDSL_2"/>
    <property type="match status" value="1"/>
</dbReference>
<evidence type="ECO:0000313" key="3">
    <source>
        <dbReference type="Proteomes" id="UP001164653"/>
    </source>
</evidence>
<dbReference type="KEGG" id="dpf:ON006_07330"/>
<name>A0A9E8NF14_9BACT</name>
<dbReference type="Gene3D" id="3.40.50.1110">
    <property type="entry name" value="SGNH hydrolase"/>
    <property type="match status" value="1"/>
</dbReference>
<evidence type="ECO:0000259" key="1">
    <source>
        <dbReference type="Pfam" id="PF13472"/>
    </source>
</evidence>
<proteinExistence type="predicted"/>
<dbReference type="RefSeq" id="WP_244819131.1">
    <property type="nucleotide sequence ID" value="NZ_CP112998.1"/>
</dbReference>
<dbReference type="Proteomes" id="UP001164653">
    <property type="component" value="Chromosome"/>
</dbReference>
<dbReference type="EMBL" id="CP112998">
    <property type="protein sequence ID" value="WAC13761.1"/>
    <property type="molecule type" value="Genomic_DNA"/>
</dbReference>
<sequence length="207" mass="23845">MTWYEEEVVRVEKEFSELTYEPETVFYGSSSFTLWTSLYDDFAELKPVNLGFGGSTLAACSWFFDRLLAPVTSAKTIIIYAGDNDLGDGRDPAEVCLFYRQLIAQIRQSFGNVPVFFISVKPSLQRWEIIDRIKLTNTLIREEIGKDAFQHFIDIYPSMVNYQGYPRKSLFEPDGLHLSRDGYALWRKIILENLNASVRSEELLKAP</sequence>
<feature type="domain" description="SGNH hydrolase-type esterase" evidence="1">
    <location>
        <begin position="32"/>
        <end position="185"/>
    </location>
</feature>
<dbReference type="InterPro" id="IPR036514">
    <property type="entry name" value="SGNH_hydro_sf"/>
</dbReference>